<evidence type="ECO:0000313" key="4">
    <source>
        <dbReference type="Proteomes" id="UP000233293"/>
    </source>
</evidence>
<organism evidence="3 4">
    <name type="scientific">Telmatospirillum siberiense</name>
    <dbReference type="NCBI Taxonomy" id="382514"/>
    <lineage>
        <taxon>Bacteria</taxon>
        <taxon>Pseudomonadati</taxon>
        <taxon>Pseudomonadota</taxon>
        <taxon>Alphaproteobacteria</taxon>
        <taxon>Rhodospirillales</taxon>
        <taxon>Rhodospirillaceae</taxon>
        <taxon>Telmatospirillum</taxon>
    </lineage>
</organism>
<dbReference type="Pfam" id="PF08443">
    <property type="entry name" value="RimK"/>
    <property type="match status" value="1"/>
</dbReference>
<proteinExistence type="predicted"/>
<dbReference type="RefSeq" id="WP_101251317.1">
    <property type="nucleotide sequence ID" value="NZ_PIUM01000016.1"/>
</dbReference>
<dbReference type="GO" id="GO:0005737">
    <property type="term" value="C:cytoplasm"/>
    <property type="evidence" value="ECO:0007669"/>
    <property type="project" value="TreeGrafter"/>
</dbReference>
<dbReference type="GO" id="GO:0009432">
    <property type="term" value="P:SOS response"/>
    <property type="evidence" value="ECO:0007669"/>
    <property type="project" value="TreeGrafter"/>
</dbReference>
<dbReference type="PANTHER" id="PTHR21621:SF0">
    <property type="entry name" value="BETA-CITRYLGLUTAMATE SYNTHASE B-RELATED"/>
    <property type="match status" value="1"/>
</dbReference>
<feature type="domain" description="ATP-grasp" evidence="2">
    <location>
        <begin position="285"/>
        <end position="475"/>
    </location>
</feature>
<dbReference type="GO" id="GO:0018169">
    <property type="term" value="F:ribosomal S6-glutamic acid ligase activity"/>
    <property type="evidence" value="ECO:0007669"/>
    <property type="project" value="TreeGrafter"/>
</dbReference>
<dbReference type="Pfam" id="PF14401">
    <property type="entry name" value="RLAN"/>
    <property type="match status" value="1"/>
</dbReference>
<evidence type="ECO:0000259" key="2">
    <source>
        <dbReference type="PROSITE" id="PS50975"/>
    </source>
</evidence>
<dbReference type="InterPro" id="IPR011761">
    <property type="entry name" value="ATP-grasp"/>
</dbReference>
<dbReference type="GO" id="GO:0005524">
    <property type="term" value="F:ATP binding"/>
    <property type="evidence" value="ECO:0007669"/>
    <property type="project" value="UniProtKB-UniRule"/>
</dbReference>
<keyword evidence="1" id="KW-0067">ATP-binding</keyword>
<dbReference type="EMBL" id="PIUM01000016">
    <property type="protein sequence ID" value="PKU23861.1"/>
    <property type="molecule type" value="Genomic_DNA"/>
</dbReference>
<dbReference type="InterPro" id="IPR013815">
    <property type="entry name" value="ATP_grasp_subdomain_1"/>
</dbReference>
<dbReference type="SUPFAM" id="SSF56059">
    <property type="entry name" value="Glutathione synthetase ATP-binding domain-like"/>
    <property type="match status" value="1"/>
</dbReference>
<dbReference type="Gene3D" id="3.30.1490.20">
    <property type="entry name" value="ATP-grasp fold, A domain"/>
    <property type="match status" value="1"/>
</dbReference>
<accession>A0A2N3PTX8</accession>
<dbReference type="AlphaFoldDB" id="A0A2N3PTX8"/>
<keyword evidence="1" id="KW-0547">Nucleotide-binding</keyword>
<dbReference type="PROSITE" id="PS50975">
    <property type="entry name" value="ATP_GRASP"/>
    <property type="match status" value="1"/>
</dbReference>
<dbReference type="PANTHER" id="PTHR21621">
    <property type="entry name" value="RIBOSOMAL PROTEIN S6 MODIFICATION PROTEIN"/>
    <property type="match status" value="1"/>
</dbReference>
<comment type="caution">
    <text evidence="3">The sequence shown here is derived from an EMBL/GenBank/DDBJ whole genome shotgun (WGS) entry which is preliminary data.</text>
</comment>
<dbReference type="GO" id="GO:0046872">
    <property type="term" value="F:metal ion binding"/>
    <property type="evidence" value="ECO:0007669"/>
    <property type="project" value="InterPro"/>
</dbReference>
<evidence type="ECO:0000313" key="3">
    <source>
        <dbReference type="EMBL" id="PKU23861.1"/>
    </source>
</evidence>
<keyword evidence="4" id="KW-1185">Reference proteome</keyword>
<name>A0A2N3PTX8_9PROT</name>
<dbReference type="InterPro" id="IPR013651">
    <property type="entry name" value="ATP-grasp_RimK-type"/>
</dbReference>
<evidence type="ECO:0000256" key="1">
    <source>
        <dbReference type="PROSITE-ProRule" id="PRU00409"/>
    </source>
</evidence>
<sequence>MPSHLIVVDKRKDFRWPDPGGRIVTANDYLAQSKTLPHSRIINLCRGYGYLSTGYYVSLLAEARGDRAVPDIAAMAGMYRREVHTDHDMFDRPLAHMPDLSCLENAVSLHVYFGEVEDQRFHELAQRAFKRLRCPLLRIDLERTDGWRVVDVHTLDLRDVPAEQDDFFLHCLDVYVQRRWQRPKMTSTSHFDLAVLRDPNDPLPPSKPETLRRLAEVGRAMDVNVVEIDRKDYRRLTQFDALFIRETTAVPHHSFRFARKAEREGMPVIDDPTSIIRCTNKVYLEELLRGHGVPTPNTRFLTRRSREGIEDACAFPVVVKIPDGAFSIGVEKAGDRRQLHDIAERMLKHSEIILLQDFIATEFDWRIGVLDGQPLFAARYFMCKHHWQILKHDADGTHAEGATQAIALADVPPKVLDVALRAARLVGRGLYGVDLKETANGVFVMEVNDNPNIDIGMEDAVIGDELYRCLLRYFLRRAEEMRPRSFALKAAC</sequence>
<protein>
    <submittedName>
        <fullName evidence="3">Alpha-L-glutamate ligase</fullName>
    </submittedName>
</protein>
<dbReference type="Proteomes" id="UP000233293">
    <property type="component" value="Unassembled WGS sequence"/>
</dbReference>
<reference evidence="4" key="1">
    <citation type="submission" date="2017-12" db="EMBL/GenBank/DDBJ databases">
        <title>Draft genome sequence of Telmatospirillum siberiense 26-4b1T, an acidotolerant peatland alphaproteobacterium potentially involved in sulfur cycling.</title>
        <authorList>
            <person name="Hausmann B."/>
            <person name="Pjevac P."/>
            <person name="Schreck K."/>
            <person name="Herbold C.W."/>
            <person name="Daims H."/>
            <person name="Wagner M."/>
            <person name="Pester M."/>
            <person name="Loy A."/>
        </authorList>
    </citation>
    <scope>NUCLEOTIDE SEQUENCE [LARGE SCALE GENOMIC DNA]</scope>
    <source>
        <strain evidence="4">26-4b1</strain>
    </source>
</reference>
<dbReference type="Gene3D" id="3.30.470.20">
    <property type="entry name" value="ATP-grasp fold, B domain"/>
    <property type="match status" value="1"/>
</dbReference>
<dbReference type="InterPro" id="IPR025839">
    <property type="entry name" value="RLAN_dom"/>
</dbReference>
<keyword evidence="3" id="KW-0436">Ligase</keyword>
<dbReference type="OrthoDB" id="9800957at2"/>
<gene>
    <name evidence="3" type="ORF">CWS72_14375</name>
</gene>